<dbReference type="Gene3D" id="3.40.1500.10">
    <property type="entry name" value="Coproporphyrinogen III oxidase, aerobic"/>
    <property type="match status" value="1"/>
</dbReference>
<dbReference type="NCBIfam" id="NF003727">
    <property type="entry name" value="PRK05330.1"/>
    <property type="match status" value="1"/>
</dbReference>
<reference evidence="8 9" key="1">
    <citation type="submission" date="2020-02" db="EMBL/GenBank/DDBJ databases">
        <title>Out from the shadows clarifying the taxonomy of the family Cryomorphaceae and related taxa by utilizing the GTDB taxonomic framework.</title>
        <authorList>
            <person name="Bowman J.P."/>
        </authorList>
    </citation>
    <scope>NUCLEOTIDE SEQUENCE [LARGE SCALE GENOMIC DNA]</scope>
    <source>
        <strain evidence="8 9">QSSC 1-22</strain>
    </source>
</reference>
<dbReference type="Proteomes" id="UP000486602">
    <property type="component" value="Unassembled WGS sequence"/>
</dbReference>
<organism evidence="8 9">
    <name type="scientific">Cryomorpha ignava</name>
    <dbReference type="NCBI Taxonomy" id="101383"/>
    <lineage>
        <taxon>Bacteria</taxon>
        <taxon>Pseudomonadati</taxon>
        <taxon>Bacteroidota</taxon>
        <taxon>Flavobacteriia</taxon>
        <taxon>Flavobacteriales</taxon>
        <taxon>Cryomorphaceae</taxon>
        <taxon>Cryomorpha</taxon>
    </lineage>
</organism>
<dbReference type="InterPro" id="IPR036406">
    <property type="entry name" value="Coprogen_oxidase_aer_sf"/>
</dbReference>
<comment type="caution">
    <text evidence="8">The sequence shown here is derived from an EMBL/GenBank/DDBJ whole genome shotgun (WGS) entry which is preliminary data.</text>
</comment>
<evidence type="ECO:0000256" key="5">
    <source>
        <dbReference type="ARBA" id="ARBA00023002"/>
    </source>
</evidence>
<dbReference type="RefSeq" id="WP_163285828.1">
    <property type="nucleotide sequence ID" value="NZ_JAAGVY010000026.1"/>
</dbReference>
<evidence type="ECO:0000256" key="2">
    <source>
        <dbReference type="ARBA" id="ARBA00010644"/>
    </source>
</evidence>
<accession>A0A7K3WSH7</accession>
<dbReference type="GO" id="GO:0005737">
    <property type="term" value="C:cytoplasm"/>
    <property type="evidence" value="ECO:0007669"/>
    <property type="project" value="TreeGrafter"/>
</dbReference>
<dbReference type="PANTHER" id="PTHR10755">
    <property type="entry name" value="COPROPORPHYRINOGEN III OXIDASE, MITOCHONDRIAL"/>
    <property type="match status" value="1"/>
</dbReference>
<evidence type="ECO:0000256" key="3">
    <source>
        <dbReference type="ARBA" id="ARBA00011738"/>
    </source>
</evidence>
<comment type="subunit">
    <text evidence="3">Homodimer.</text>
</comment>
<evidence type="ECO:0000313" key="8">
    <source>
        <dbReference type="EMBL" id="NEN24434.1"/>
    </source>
</evidence>
<dbReference type="InterPro" id="IPR001260">
    <property type="entry name" value="Coprogen_oxidase_aer"/>
</dbReference>
<sequence>MPDKETIETEYRRIQLLICDAIEKADGKGKFEPDSWDRPEGGGGLTRVLSNGNVLEKAGVNFSAVYGDMNEAMQKNLKVSDANTFFATGVSIVMHPKNPHVPIIHMNIRYFEMDNGAYWFGGGIDLTPHYVVPADAEFFHDQLKQVCDKYDRTYYARFKKWADDYFYIPHREETRGVGGIFYDHLIADENHSKQSLFDFSIALGELFSKIYSHFLKENGDKPFTAAEKEWQFIRRGRYVEFNLVYDRGTRFGLLSNGRTESILMSLPQEAKWFYNHQPEKGSREAETLNLLKKGIDWVK</sequence>
<dbReference type="EC" id="1.3.3.3" evidence="4"/>
<dbReference type="GO" id="GO:0004109">
    <property type="term" value="F:coproporphyrinogen oxidase activity"/>
    <property type="evidence" value="ECO:0007669"/>
    <property type="project" value="UniProtKB-EC"/>
</dbReference>
<evidence type="ECO:0000256" key="6">
    <source>
        <dbReference type="ARBA" id="ARBA00023133"/>
    </source>
</evidence>
<keyword evidence="5 8" id="KW-0560">Oxidoreductase</keyword>
<evidence type="ECO:0000313" key="9">
    <source>
        <dbReference type="Proteomes" id="UP000486602"/>
    </source>
</evidence>
<dbReference type="GO" id="GO:0006782">
    <property type="term" value="P:protoporphyrinogen IX biosynthetic process"/>
    <property type="evidence" value="ECO:0007669"/>
    <property type="project" value="TreeGrafter"/>
</dbReference>
<dbReference type="PIRSF" id="PIRSF000166">
    <property type="entry name" value="Coproporphyri_ox"/>
    <property type="match status" value="1"/>
</dbReference>
<dbReference type="Pfam" id="PF01218">
    <property type="entry name" value="Coprogen_oxidas"/>
    <property type="match status" value="1"/>
</dbReference>
<evidence type="ECO:0000256" key="1">
    <source>
        <dbReference type="ARBA" id="ARBA00005168"/>
    </source>
</evidence>
<keyword evidence="9" id="KW-1185">Reference proteome</keyword>
<dbReference type="InterPro" id="IPR018375">
    <property type="entry name" value="Coprogen_oxidase_CS"/>
</dbReference>
<dbReference type="SUPFAM" id="SSF102886">
    <property type="entry name" value="Coproporphyrinogen III oxidase"/>
    <property type="match status" value="1"/>
</dbReference>
<comment type="pathway">
    <text evidence="1">Porphyrin-containing compound metabolism; protoporphyrin-IX biosynthesis; protoporphyrinogen-IX from coproporphyrinogen-III (O2 route): step 1/1.</text>
</comment>
<keyword evidence="6" id="KW-0350">Heme biosynthesis</keyword>
<dbReference type="EMBL" id="JAAGVY010000026">
    <property type="protein sequence ID" value="NEN24434.1"/>
    <property type="molecule type" value="Genomic_DNA"/>
</dbReference>
<evidence type="ECO:0000256" key="7">
    <source>
        <dbReference type="ARBA" id="ARBA00023244"/>
    </source>
</evidence>
<dbReference type="AlphaFoldDB" id="A0A7K3WSH7"/>
<dbReference type="PRINTS" id="PR00073">
    <property type="entry name" value="COPRGNOXDASE"/>
</dbReference>
<dbReference type="PANTHER" id="PTHR10755:SF0">
    <property type="entry name" value="OXYGEN-DEPENDENT COPROPORPHYRINOGEN-III OXIDASE, MITOCHONDRIAL"/>
    <property type="match status" value="1"/>
</dbReference>
<proteinExistence type="inferred from homology"/>
<evidence type="ECO:0000256" key="4">
    <source>
        <dbReference type="ARBA" id="ARBA00012869"/>
    </source>
</evidence>
<protein>
    <recommendedName>
        <fullName evidence="4">coproporphyrinogen oxidase</fullName>
        <ecNumber evidence="4">1.3.3.3</ecNumber>
    </recommendedName>
</protein>
<gene>
    <name evidence="8" type="primary">hemF</name>
    <name evidence="8" type="ORF">G3O08_13060</name>
</gene>
<comment type="similarity">
    <text evidence="2">Belongs to the aerobic coproporphyrinogen-III oxidase family.</text>
</comment>
<name>A0A7K3WSH7_9FLAO</name>
<dbReference type="PROSITE" id="PS01021">
    <property type="entry name" value="COPROGEN_OXIDASE"/>
    <property type="match status" value="1"/>
</dbReference>
<keyword evidence="7" id="KW-0627">Porphyrin biosynthesis</keyword>